<dbReference type="KEGG" id="dzi:111315150"/>
<dbReference type="Gene3D" id="2.60.120.330">
    <property type="entry name" value="B-lactam Antibiotic, Isopenicillin N Synthase, Chain"/>
    <property type="match status" value="1"/>
</dbReference>
<dbReference type="InterPro" id="IPR026992">
    <property type="entry name" value="DIOX_N"/>
</dbReference>
<dbReference type="InterPro" id="IPR027443">
    <property type="entry name" value="IPNS-like_sf"/>
</dbReference>
<dbReference type="PANTHER" id="PTHR47991">
    <property type="entry name" value="OXOGLUTARATE/IRON-DEPENDENT DIOXYGENASE"/>
    <property type="match status" value="1"/>
</dbReference>
<evidence type="ECO:0000256" key="2">
    <source>
        <dbReference type="ARBA" id="ARBA00022723"/>
    </source>
</evidence>
<dbReference type="Pfam" id="PF03171">
    <property type="entry name" value="2OG-FeII_Oxy"/>
    <property type="match status" value="1"/>
</dbReference>
<evidence type="ECO:0000256" key="4">
    <source>
        <dbReference type="RuleBase" id="RU003682"/>
    </source>
</evidence>
<dbReference type="PROSITE" id="PS51471">
    <property type="entry name" value="FE2OG_OXY"/>
    <property type="match status" value="1"/>
</dbReference>
<dbReference type="AlphaFoldDB" id="A0A6P6B5L5"/>
<dbReference type="GO" id="GO:0046872">
    <property type="term" value="F:metal ion binding"/>
    <property type="evidence" value="ECO:0007669"/>
    <property type="project" value="UniProtKB-KW"/>
</dbReference>
<gene>
    <name evidence="7" type="primary">LOC111315150</name>
</gene>
<keyword evidence="6" id="KW-1185">Reference proteome</keyword>
<proteinExistence type="inferred from homology"/>
<dbReference type="InterPro" id="IPR050295">
    <property type="entry name" value="Plant_2OG-oxidoreductases"/>
</dbReference>
<dbReference type="InterPro" id="IPR044861">
    <property type="entry name" value="IPNS-like_FE2OG_OXY"/>
</dbReference>
<keyword evidence="4" id="KW-0560">Oxidoreductase</keyword>
<dbReference type="Proteomes" id="UP000515121">
    <property type="component" value="Unplaced"/>
</dbReference>
<evidence type="ECO:0000313" key="6">
    <source>
        <dbReference type="Proteomes" id="UP000515121"/>
    </source>
</evidence>
<dbReference type="GO" id="GO:0016491">
    <property type="term" value="F:oxidoreductase activity"/>
    <property type="evidence" value="ECO:0007669"/>
    <property type="project" value="UniProtKB-KW"/>
</dbReference>
<dbReference type="RefSeq" id="XP_022772472.1">
    <property type="nucleotide sequence ID" value="XM_022916737.1"/>
</dbReference>
<protein>
    <submittedName>
        <fullName evidence="7">Flavanone 3-dioxygenase 3-like</fullName>
    </submittedName>
</protein>
<keyword evidence="2 4" id="KW-0479">Metal-binding</keyword>
<feature type="domain" description="Fe2OG dioxygenase" evidence="5">
    <location>
        <begin position="230"/>
        <end position="331"/>
    </location>
</feature>
<reference evidence="7" key="1">
    <citation type="submission" date="2025-08" db="UniProtKB">
        <authorList>
            <consortium name="RefSeq"/>
        </authorList>
    </citation>
    <scope>IDENTIFICATION</scope>
    <source>
        <tissue evidence="7">Fruit stalk</tissue>
    </source>
</reference>
<evidence type="ECO:0000256" key="1">
    <source>
        <dbReference type="ARBA" id="ARBA00008056"/>
    </source>
</evidence>
<organism evidence="6 7">
    <name type="scientific">Durio zibethinus</name>
    <name type="common">Durian</name>
    <dbReference type="NCBI Taxonomy" id="66656"/>
    <lineage>
        <taxon>Eukaryota</taxon>
        <taxon>Viridiplantae</taxon>
        <taxon>Streptophyta</taxon>
        <taxon>Embryophyta</taxon>
        <taxon>Tracheophyta</taxon>
        <taxon>Spermatophyta</taxon>
        <taxon>Magnoliopsida</taxon>
        <taxon>eudicotyledons</taxon>
        <taxon>Gunneridae</taxon>
        <taxon>Pentapetalae</taxon>
        <taxon>rosids</taxon>
        <taxon>malvids</taxon>
        <taxon>Malvales</taxon>
        <taxon>Malvaceae</taxon>
        <taxon>Helicteroideae</taxon>
        <taxon>Durio</taxon>
    </lineage>
</organism>
<evidence type="ECO:0000313" key="7">
    <source>
        <dbReference type="RefSeq" id="XP_022772472.1"/>
    </source>
</evidence>
<dbReference type="GeneID" id="111315150"/>
<evidence type="ECO:0000256" key="3">
    <source>
        <dbReference type="ARBA" id="ARBA00023004"/>
    </source>
</evidence>
<sequence length="384" mass="42797">MAQLIEMVKGSARVESVPLQRSLSLLIPSNQDQVAPISSSTLPKHAKAFGDLNSDQVSTMVVVSNIKSMFGYTDSTIIDEVPIVDYSLLFSDDHDEQPNSLEHLGKACQEFGFFYLINGVAESVVEGALKGISDFFDLTTQEERSQFLKKNSMDRISWGLRSHAGENREFLKVVAHPQHHSPTKPANFRDAIEEYFKRFHEVELGLAKAISKILGYEETYIEKEFKLEAGFDVSAMNLYPPSFQSKGSIGVPDHTDPGFFVSLIQDVNGGLQMLSHNGKWIGVNIPRNAIFINLGDHLEILTNGKYKSHIHQVILDNNEVRRISMATLHGPSLDAFIAPGPGFLDESHPPAYRGMTYKESLEFNGYDEIDVQSSLSQIRLPVPI</sequence>
<accession>A0A6P6B5L5</accession>
<name>A0A6P6B5L5_DURZI</name>
<dbReference type="InterPro" id="IPR005123">
    <property type="entry name" value="Oxoglu/Fe-dep_dioxygenase_dom"/>
</dbReference>
<dbReference type="Pfam" id="PF14226">
    <property type="entry name" value="DIOX_N"/>
    <property type="match status" value="1"/>
</dbReference>
<comment type="similarity">
    <text evidence="1 4">Belongs to the iron/ascorbate-dependent oxidoreductase family.</text>
</comment>
<dbReference type="OrthoDB" id="288590at2759"/>
<evidence type="ECO:0000259" key="5">
    <source>
        <dbReference type="PROSITE" id="PS51471"/>
    </source>
</evidence>
<keyword evidence="3 4" id="KW-0408">Iron</keyword>
<dbReference type="SUPFAM" id="SSF51197">
    <property type="entry name" value="Clavaminate synthase-like"/>
    <property type="match status" value="1"/>
</dbReference>